<dbReference type="Pfam" id="PF00498">
    <property type="entry name" value="FHA"/>
    <property type="match status" value="1"/>
</dbReference>
<dbReference type="InterPro" id="IPR050923">
    <property type="entry name" value="Cell_Proc_Reg/RNA_Proc"/>
</dbReference>
<dbReference type="InterPro" id="IPR000253">
    <property type="entry name" value="FHA_dom"/>
</dbReference>
<proteinExistence type="predicted"/>
<dbReference type="PROSITE" id="PS50006">
    <property type="entry name" value="FHA_DOMAIN"/>
    <property type="match status" value="1"/>
</dbReference>
<keyword evidence="1" id="KW-0472">Membrane</keyword>
<sequence length="267" mass="29410">MQNLLVHFSQQQQPDQPLRPGVQRIVRHANGSVRLGEAGNGALLLAQFCMDDRGLWLQVGNGIRGIHVNGRPVRRMALLRAGDAVYVDGVEMVLRGEAESLLQAPSPDGEDAGDEQRLLRGVGGLHHGRSFTLSRARVIGRGTEADIAIDDPAFAEQHARVEVHGDRVLLRDLGSADGTCVNGVAVRHCWLQPGDQVVFDGQHRFVLEVPRDPRRRPLAAEDESSHEAERAPAEPLPPRRVRRWPWLLVSALLLAALLSLLLWFGAR</sequence>
<accession>A0AAP7GPI7</accession>
<evidence type="ECO:0000313" key="4">
    <source>
        <dbReference type="Proteomes" id="UP000092125"/>
    </source>
</evidence>
<gene>
    <name evidence="3" type="ORF">A9K56_17220</name>
</gene>
<evidence type="ECO:0000313" key="3">
    <source>
        <dbReference type="EMBL" id="OBU59763.1"/>
    </source>
</evidence>
<name>A0AAP7GPI7_STEMA</name>
<feature type="domain" description="FHA" evidence="2">
    <location>
        <begin position="137"/>
        <end position="186"/>
    </location>
</feature>
<dbReference type="Gene3D" id="2.60.200.20">
    <property type="match status" value="1"/>
</dbReference>
<reference evidence="3 4" key="1">
    <citation type="submission" date="2016-05" db="EMBL/GenBank/DDBJ databases">
        <title>Draft Genome Sequences of Stenotrophomonas maltophilia Strains Sm32COP, Sm41DVV, Sm46PAILV, SmF3, SmF22, SmSOFb1 and SmCVFa1, Isolated from Different Manures, in France.</title>
        <authorList>
            <person name="Nazaret S."/>
            <person name="Bodilis J."/>
        </authorList>
    </citation>
    <scope>NUCLEOTIDE SEQUENCE [LARGE SCALE GENOMIC DNA]</scope>
    <source>
        <strain evidence="3 4">Sm41DVV</strain>
    </source>
</reference>
<organism evidence="3 4">
    <name type="scientific">Stenotrophomonas maltophilia</name>
    <name type="common">Pseudomonas maltophilia</name>
    <name type="synonym">Xanthomonas maltophilia</name>
    <dbReference type="NCBI Taxonomy" id="40324"/>
    <lineage>
        <taxon>Bacteria</taxon>
        <taxon>Pseudomonadati</taxon>
        <taxon>Pseudomonadota</taxon>
        <taxon>Gammaproteobacteria</taxon>
        <taxon>Lysobacterales</taxon>
        <taxon>Lysobacteraceae</taxon>
        <taxon>Stenotrophomonas</taxon>
        <taxon>Stenotrophomonas maltophilia group</taxon>
    </lineage>
</organism>
<keyword evidence="1" id="KW-1133">Transmembrane helix</keyword>
<keyword evidence="1" id="KW-0812">Transmembrane</keyword>
<evidence type="ECO:0000259" key="2">
    <source>
        <dbReference type="PROSITE" id="PS50006"/>
    </source>
</evidence>
<dbReference type="AlphaFoldDB" id="A0AAP7GPI7"/>
<comment type="caution">
    <text evidence="3">The sequence shown here is derived from an EMBL/GenBank/DDBJ whole genome shotgun (WGS) entry which is preliminary data.</text>
</comment>
<dbReference type="EMBL" id="LYVI01000014">
    <property type="protein sequence ID" value="OBU59763.1"/>
    <property type="molecule type" value="Genomic_DNA"/>
</dbReference>
<dbReference type="SUPFAM" id="SSF49879">
    <property type="entry name" value="SMAD/FHA domain"/>
    <property type="match status" value="1"/>
</dbReference>
<dbReference type="Proteomes" id="UP000092125">
    <property type="component" value="Unassembled WGS sequence"/>
</dbReference>
<dbReference type="CDD" id="cd00060">
    <property type="entry name" value="FHA"/>
    <property type="match status" value="1"/>
</dbReference>
<evidence type="ECO:0000256" key="1">
    <source>
        <dbReference type="SAM" id="Phobius"/>
    </source>
</evidence>
<dbReference type="InterPro" id="IPR008984">
    <property type="entry name" value="SMAD_FHA_dom_sf"/>
</dbReference>
<protein>
    <recommendedName>
        <fullName evidence="2">FHA domain-containing protein</fullName>
    </recommendedName>
</protein>
<feature type="transmembrane region" description="Helical" evidence="1">
    <location>
        <begin position="246"/>
        <end position="266"/>
    </location>
</feature>
<dbReference type="SMART" id="SM00240">
    <property type="entry name" value="FHA"/>
    <property type="match status" value="1"/>
</dbReference>
<dbReference type="RefSeq" id="WP_065176024.1">
    <property type="nucleotide sequence ID" value="NZ_CAXOQU010000115.1"/>
</dbReference>
<dbReference type="PANTHER" id="PTHR23308">
    <property type="entry name" value="NUCLEAR INHIBITOR OF PROTEIN PHOSPHATASE-1"/>
    <property type="match status" value="1"/>
</dbReference>